<dbReference type="AlphaFoldDB" id="A0A7C0ZA93"/>
<reference evidence="2" key="1">
    <citation type="journal article" date="2020" name="mSystems">
        <title>Genome- and Community-Level Interaction Insights into Carbon Utilization and Element Cycling Functions of Hydrothermarchaeota in Hydrothermal Sediment.</title>
        <authorList>
            <person name="Zhou Z."/>
            <person name="Liu Y."/>
            <person name="Xu W."/>
            <person name="Pan J."/>
            <person name="Luo Z.H."/>
            <person name="Li M."/>
        </authorList>
    </citation>
    <scope>NUCLEOTIDE SEQUENCE [LARGE SCALE GENOMIC DNA]</scope>
    <source>
        <strain evidence="2">HyVt-102</strain>
    </source>
</reference>
<dbReference type="InterPro" id="IPR050706">
    <property type="entry name" value="Cyclic-di-GMP_PDE-like"/>
</dbReference>
<evidence type="ECO:0000313" key="2">
    <source>
        <dbReference type="EMBL" id="HDI83410.1"/>
    </source>
</evidence>
<dbReference type="PROSITE" id="PS50883">
    <property type="entry name" value="EAL"/>
    <property type="match status" value="1"/>
</dbReference>
<dbReference type="PANTHER" id="PTHR33121">
    <property type="entry name" value="CYCLIC DI-GMP PHOSPHODIESTERASE PDEF"/>
    <property type="match status" value="1"/>
</dbReference>
<dbReference type="Pfam" id="PF00563">
    <property type="entry name" value="EAL"/>
    <property type="match status" value="1"/>
</dbReference>
<sequence length="340" mass="38764">ILCLLGSGSGEVVLFVEPDTKNSNRSAESYKEEIERIVTETLKNSSVVSAIEPVYRIGTSYLIFDPMIKFERQVHNAIIMSISDAIQREESIRKKKVEEMEWIIANNMLVTYYQSIVNLEDYSIIGFEALNRAKDSAYFPNAEYFFAFALETDLLFDLERLCRLNAVRNFEKLDDYRLFINFAPKSIYDPELFSENFLEEIENKGLSPENVVFEITERLSVIDFPSFKEAIDRLRGMGFGIAIDDMGTGFSTLQSVAEISPDFLKYDMALVRNIHKDHIKQAILETLVPFAEKINATIIAEGIENPEDLKTLKSLGVRYGQGFLLAHPKPPPLSLEINRV</sequence>
<dbReference type="EMBL" id="DQWE01000302">
    <property type="protein sequence ID" value="HDI83410.1"/>
    <property type="molecule type" value="Genomic_DNA"/>
</dbReference>
<name>A0A7C0ZA93_UNCW3</name>
<dbReference type="GO" id="GO:0071111">
    <property type="term" value="F:cyclic-guanylate-specific phosphodiesterase activity"/>
    <property type="evidence" value="ECO:0007669"/>
    <property type="project" value="InterPro"/>
</dbReference>
<proteinExistence type="predicted"/>
<organism evidence="2">
    <name type="scientific">candidate division WOR-3 bacterium</name>
    <dbReference type="NCBI Taxonomy" id="2052148"/>
    <lineage>
        <taxon>Bacteria</taxon>
        <taxon>Bacteria division WOR-3</taxon>
    </lineage>
</organism>
<dbReference type="Proteomes" id="UP000885847">
    <property type="component" value="Unassembled WGS sequence"/>
</dbReference>
<feature type="domain" description="EAL" evidence="1">
    <location>
        <begin position="93"/>
        <end position="340"/>
    </location>
</feature>
<dbReference type="InterPro" id="IPR001633">
    <property type="entry name" value="EAL_dom"/>
</dbReference>
<protein>
    <submittedName>
        <fullName evidence="2">EAL domain-containing protein</fullName>
    </submittedName>
</protein>
<dbReference type="CDD" id="cd01948">
    <property type="entry name" value="EAL"/>
    <property type="match status" value="1"/>
</dbReference>
<dbReference type="SMART" id="SM00052">
    <property type="entry name" value="EAL"/>
    <property type="match status" value="1"/>
</dbReference>
<dbReference type="InterPro" id="IPR035919">
    <property type="entry name" value="EAL_sf"/>
</dbReference>
<dbReference type="Gene3D" id="3.20.20.450">
    <property type="entry name" value="EAL domain"/>
    <property type="match status" value="1"/>
</dbReference>
<accession>A0A7C0ZA93</accession>
<feature type="non-terminal residue" evidence="2">
    <location>
        <position position="1"/>
    </location>
</feature>
<gene>
    <name evidence="2" type="ORF">ENF18_06425</name>
</gene>
<dbReference type="PANTHER" id="PTHR33121:SF76">
    <property type="entry name" value="SIGNALING PROTEIN"/>
    <property type="match status" value="1"/>
</dbReference>
<evidence type="ECO:0000259" key="1">
    <source>
        <dbReference type="PROSITE" id="PS50883"/>
    </source>
</evidence>
<comment type="caution">
    <text evidence="2">The sequence shown here is derived from an EMBL/GenBank/DDBJ whole genome shotgun (WGS) entry which is preliminary data.</text>
</comment>
<dbReference type="SUPFAM" id="SSF141868">
    <property type="entry name" value="EAL domain-like"/>
    <property type="match status" value="1"/>
</dbReference>